<dbReference type="AlphaFoldDB" id="E1QKG6"/>
<dbReference type="Proteomes" id="UP000009047">
    <property type="component" value="Chromosome"/>
</dbReference>
<name>E1QKG6_DESB2</name>
<dbReference type="RefSeq" id="WP_013259498.1">
    <property type="nucleotide sequence ID" value="NC_014365.1"/>
</dbReference>
<dbReference type="EMBL" id="CP002085">
    <property type="protein sequence ID" value="ADK86059.1"/>
    <property type="molecule type" value="Genomic_DNA"/>
</dbReference>
<keyword evidence="3" id="KW-1185">Reference proteome</keyword>
<dbReference type="KEGG" id="dbr:Deba_2705"/>
<evidence type="ECO:0000313" key="2">
    <source>
        <dbReference type="EMBL" id="ADK86059.1"/>
    </source>
</evidence>
<dbReference type="STRING" id="644282.Deba_2705"/>
<dbReference type="HOGENOM" id="CLU_2878478_0_0_7"/>
<protein>
    <submittedName>
        <fullName evidence="2">Uncharacterized protein</fullName>
    </submittedName>
</protein>
<evidence type="ECO:0000313" key="3">
    <source>
        <dbReference type="Proteomes" id="UP000009047"/>
    </source>
</evidence>
<feature type="compositionally biased region" description="Basic and acidic residues" evidence="1">
    <location>
        <begin position="37"/>
        <end position="63"/>
    </location>
</feature>
<evidence type="ECO:0000256" key="1">
    <source>
        <dbReference type="SAM" id="MobiDB-lite"/>
    </source>
</evidence>
<accession>E1QKG6</accession>
<gene>
    <name evidence="2" type="ordered locus">Deba_2705</name>
</gene>
<sequence>MLVDLNIGGLLKTPEKPRDQAADRRVKRQSGKVQPSRRIEPLGRHGQEGESPQPDERGLSRYA</sequence>
<reference evidence="2 3" key="1">
    <citation type="journal article" date="2010" name="Stand. Genomic Sci.">
        <title>Complete genome sequence of Desulfarculus baarsii type strain (2st14).</title>
        <authorList>
            <person name="Sun H."/>
            <person name="Spring S."/>
            <person name="Lapidus A."/>
            <person name="Davenport K."/>
            <person name="Del Rio T.G."/>
            <person name="Tice H."/>
            <person name="Nolan M."/>
            <person name="Copeland A."/>
            <person name="Cheng J.F."/>
            <person name="Lucas S."/>
            <person name="Tapia R."/>
            <person name="Goodwin L."/>
            <person name="Pitluck S."/>
            <person name="Ivanova N."/>
            <person name="Pagani I."/>
            <person name="Mavromatis K."/>
            <person name="Ovchinnikova G."/>
            <person name="Pati A."/>
            <person name="Chen A."/>
            <person name="Palaniappan K."/>
            <person name="Hauser L."/>
            <person name="Chang Y.J."/>
            <person name="Jeffries C.D."/>
            <person name="Detter J.C."/>
            <person name="Han C."/>
            <person name="Rohde M."/>
            <person name="Brambilla E."/>
            <person name="Goker M."/>
            <person name="Woyke T."/>
            <person name="Bristow J."/>
            <person name="Eisen J.A."/>
            <person name="Markowitz V."/>
            <person name="Hugenholtz P."/>
            <person name="Kyrpides N.C."/>
            <person name="Klenk H.P."/>
            <person name="Land M."/>
        </authorList>
    </citation>
    <scope>NUCLEOTIDE SEQUENCE [LARGE SCALE GENOMIC DNA]</scope>
    <source>
        <strain evidence="3">ATCC 33931 / DSM 2075 / LMG 7858 / VKM B-1802 / 2st14</strain>
    </source>
</reference>
<proteinExistence type="predicted"/>
<feature type="compositionally biased region" description="Basic and acidic residues" evidence="1">
    <location>
        <begin position="13"/>
        <end position="24"/>
    </location>
</feature>
<organism evidence="2 3">
    <name type="scientific">Desulfarculus baarsii (strain ATCC 33931 / DSM 2075 / LMG 7858 / VKM B-1802 / 2st14)</name>
    <dbReference type="NCBI Taxonomy" id="644282"/>
    <lineage>
        <taxon>Bacteria</taxon>
        <taxon>Pseudomonadati</taxon>
        <taxon>Thermodesulfobacteriota</taxon>
        <taxon>Desulfarculia</taxon>
        <taxon>Desulfarculales</taxon>
        <taxon>Desulfarculaceae</taxon>
        <taxon>Desulfarculus</taxon>
    </lineage>
</organism>
<feature type="region of interest" description="Disordered" evidence="1">
    <location>
        <begin position="1"/>
        <end position="63"/>
    </location>
</feature>